<dbReference type="Proteomes" id="UP000310200">
    <property type="component" value="Unassembled WGS sequence"/>
</dbReference>
<feature type="domain" description="Cationic amino acid transporter C-terminal" evidence="9">
    <location>
        <begin position="516"/>
        <end position="563"/>
    </location>
</feature>
<evidence type="ECO:0000256" key="2">
    <source>
        <dbReference type="ARBA" id="ARBA00022448"/>
    </source>
</evidence>
<evidence type="ECO:0000256" key="3">
    <source>
        <dbReference type="ARBA" id="ARBA00022692"/>
    </source>
</evidence>
<feature type="region of interest" description="Disordered" evidence="6">
    <location>
        <begin position="385"/>
        <end position="416"/>
    </location>
</feature>
<feature type="transmembrane region" description="Helical" evidence="7">
    <location>
        <begin position="257"/>
        <end position="283"/>
    </location>
</feature>
<dbReference type="PANTHER" id="PTHR43243:SF4">
    <property type="entry name" value="CATIONIC AMINO ACID TRANSPORTER 4"/>
    <property type="match status" value="1"/>
</dbReference>
<dbReference type="GO" id="GO:0015171">
    <property type="term" value="F:amino acid transmembrane transporter activity"/>
    <property type="evidence" value="ECO:0007669"/>
    <property type="project" value="TreeGrafter"/>
</dbReference>
<feature type="transmembrane region" description="Helical" evidence="7">
    <location>
        <begin position="54"/>
        <end position="73"/>
    </location>
</feature>
<evidence type="ECO:0000256" key="4">
    <source>
        <dbReference type="ARBA" id="ARBA00022989"/>
    </source>
</evidence>
<feature type="transmembrane region" description="Helical" evidence="7">
    <location>
        <begin position="94"/>
        <end position="120"/>
    </location>
</feature>
<feature type="transmembrane region" description="Helical" evidence="7">
    <location>
        <begin position="147"/>
        <end position="172"/>
    </location>
</feature>
<proteinExistence type="predicted"/>
<dbReference type="AlphaFoldDB" id="A0A4S2KJD8"/>
<feature type="transmembrane region" description="Helical" evidence="7">
    <location>
        <begin position="21"/>
        <end position="42"/>
    </location>
</feature>
<feature type="domain" description="Amino acid permease/ SLC12A" evidence="8">
    <location>
        <begin position="25"/>
        <end position="322"/>
    </location>
</feature>
<protein>
    <submittedName>
        <fullName evidence="10">Cationic amino acid transporter 4</fullName>
    </submittedName>
</protein>
<feature type="transmembrane region" description="Helical" evidence="7">
    <location>
        <begin position="518"/>
        <end position="537"/>
    </location>
</feature>
<keyword evidence="11" id="KW-1185">Reference proteome</keyword>
<dbReference type="PIRSF" id="PIRSF006060">
    <property type="entry name" value="AA_transporter"/>
    <property type="match status" value="1"/>
</dbReference>
<evidence type="ECO:0000259" key="8">
    <source>
        <dbReference type="Pfam" id="PF00324"/>
    </source>
</evidence>
<evidence type="ECO:0000313" key="10">
    <source>
        <dbReference type="EMBL" id="TGZ49691.1"/>
    </source>
</evidence>
<feature type="transmembrane region" description="Helical" evidence="7">
    <location>
        <begin position="487"/>
        <end position="506"/>
    </location>
</feature>
<keyword evidence="4 7" id="KW-1133">Transmembrane helix</keyword>
<evidence type="ECO:0000256" key="6">
    <source>
        <dbReference type="SAM" id="MobiDB-lite"/>
    </source>
</evidence>
<dbReference type="GO" id="GO:0005886">
    <property type="term" value="C:plasma membrane"/>
    <property type="evidence" value="ECO:0007669"/>
    <property type="project" value="TreeGrafter"/>
</dbReference>
<feature type="transmembrane region" description="Helical" evidence="7">
    <location>
        <begin position="360"/>
        <end position="378"/>
    </location>
</feature>
<dbReference type="InterPro" id="IPR029485">
    <property type="entry name" value="CAT_C"/>
</dbReference>
<dbReference type="InterPro" id="IPR004841">
    <property type="entry name" value="AA-permease/SLC12A_dom"/>
</dbReference>
<evidence type="ECO:0000256" key="5">
    <source>
        <dbReference type="ARBA" id="ARBA00023136"/>
    </source>
</evidence>
<gene>
    <name evidence="10" type="ORF">DBV15_01319</name>
</gene>
<evidence type="ECO:0000313" key="11">
    <source>
        <dbReference type="Proteomes" id="UP000310200"/>
    </source>
</evidence>
<dbReference type="Pfam" id="PF00324">
    <property type="entry name" value="AA_permease"/>
    <property type="match status" value="1"/>
</dbReference>
<feature type="region of interest" description="Disordered" evidence="6">
    <location>
        <begin position="582"/>
        <end position="611"/>
    </location>
</feature>
<sequence length="611" mass="66149">MNRQKKLQDDLLETPMKRCLSTFDITWLGVGHMVGAGFYVLMGTVAHDIGGPGVMFSFLVAGFASILAALCCAELDARVRKEGKEDGIPIHVDVAIGEFWGVIVGLALILEHMMGAAFVARAWSGYVDLLTGGAISNYIYRYGMGEFTIYGVVFCPDVLACGLCLVYAMLLGKGVKTSATVDSLLTIINLAVMGLFVVLGIYYADITNWSTQNGGLLPYGFGSVITGAATCFYAYVGFESIATAGKEARDPGRSIPLATMLSMAIVIVGYVLVSGALTLVVPYWEINVTAALPEAFSSRGIPWAKYVISVGALCGMTTTLSGTLSELSPSVCPLKVSGGLSALIALMFDLKHLVESMSMATLLAYSIVAISIILLRYLPEHEQSSDPSEHQLSRVGKLTSGCSSPPREEADSSSIASKSELRCDGSSKFKPRYTWMEHWLWLQNCGSCHMRPLIGACLIIYTTSCGFLSTFMIIAFETSVSFTKSGYLFAASFLLLPIASLFVIAAHKQNPPTGKFQIPLMPLIPALSILFNVVLIMHLSARTWGWFFIWMIFVMVEYFQYKKAKDVTPLNSHSGLMATSEAEKGTKWGSTLQVNPKSDKSPIPSVQELVD</sequence>
<dbReference type="EMBL" id="QBLH01002107">
    <property type="protein sequence ID" value="TGZ49691.1"/>
    <property type="molecule type" value="Genomic_DNA"/>
</dbReference>
<name>A0A4S2KJD8_9HYME</name>
<keyword evidence="3 7" id="KW-0812">Transmembrane</keyword>
<feature type="transmembrane region" description="Helical" evidence="7">
    <location>
        <begin position="184"/>
        <end position="204"/>
    </location>
</feature>
<feature type="transmembrane region" description="Helical" evidence="7">
    <location>
        <begin position="543"/>
        <end position="561"/>
    </location>
</feature>
<organism evidence="10 11">
    <name type="scientific">Temnothorax longispinosus</name>
    <dbReference type="NCBI Taxonomy" id="300112"/>
    <lineage>
        <taxon>Eukaryota</taxon>
        <taxon>Metazoa</taxon>
        <taxon>Ecdysozoa</taxon>
        <taxon>Arthropoda</taxon>
        <taxon>Hexapoda</taxon>
        <taxon>Insecta</taxon>
        <taxon>Pterygota</taxon>
        <taxon>Neoptera</taxon>
        <taxon>Endopterygota</taxon>
        <taxon>Hymenoptera</taxon>
        <taxon>Apocrita</taxon>
        <taxon>Aculeata</taxon>
        <taxon>Formicoidea</taxon>
        <taxon>Formicidae</taxon>
        <taxon>Myrmicinae</taxon>
        <taxon>Temnothorax</taxon>
    </lineage>
</organism>
<feature type="transmembrane region" description="Helical" evidence="7">
    <location>
        <begin position="216"/>
        <end position="236"/>
    </location>
</feature>
<feature type="transmembrane region" description="Helical" evidence="7">
    <location>
        <begin position="453"/>
        <end position="475"/>
    </location>
</feature>
<evidence type="ECO:0000259" key="9">
    <source>
        <dbReference type="Pfam" id="PF13906"/>
    </source>
</evidence>
<keyword evidence="5 7" id="KW-0472">Membrane</keyword>
<dbReference type="STRING" id="300112.A0A4S2KJD8"/>
<dbReference type="Gene3D" id="1.20.1740.10">
    <property type="entry name" value="Amino acid/polyamine transporter I"/>
    <property type="match status" value="2"/>
</dbReference>
<comment type="caution">
    <text evidence="10">The sequence shown here is derived from an EMBL/GenBank/DDBJ whole genome shotgun (WGS) entry which is preliminary data.</text>
</comment>
<accession>A0A4S2KJD8</accession>
<keyword evidence="2" id="KW-0813">Transport</keyword>
<dbReference type="PANTHER" id="PTHR43243">
    <property type="entry name" value="INNER MEMBRANE TRANSPORTER YGJI-RELATED"/>
    <property type="match status" value="1"/>
</dbReference>
<reference evidence="10 11" key="1">
    <citation type="journal article" date="2019" name="Philos. Trans. R. Soc. Lond., B, Biol. Sci.">
        <title>Ant behaviour and brain gene expression of defending hosts depend on the ecological success of the intruding social parasite.</title>
        <authorList>
            <person name="Kaur R."/>
            <person name="Stoldt M."/>
            <person name="Jongepier E."/>
            <person name="Feldmeyer B."/>
            <person name="Menzel F."/>
            <person name="Bornberg-Bauer E."/>
            <person name="Foitzik S."/>
        </authorList>
    </citation>
    <scope>NUCLEOTIDE SEQUENCE [LARGE SCALE GENOMIC DNA]</scope>
    <source>
        <tissue evidence="10">Whole body</tissue>
    </source>
</reference>
<comment type="subcellular location">
    <subcellularLocation>
        <location evidence="1">Membrane</location>
        <topology evidence="1">Multi-pass membrane protein</topology>
    </subcellularLocation>
</comment>
<dbReference type="Pfam" id="PF13906">
    <property type="entry name" value="AA_permease_C"/>
    <property type="match status" value="1"/>
</dbReference>
<evidence type="ECO:0000256" key="7">
    <source>
        <dbReference type="SAM" id="Phobius"/>
    </source>
</evidence>
<evidence type="ECO:0000256" key="1">
    <source>
        <dbReference type="ARBA" id="ARBA00004141"/>
    </source>
</evidence>